<proteinExistence type="predicted"/>
<gene>
    <name evidence="1" type="ORF">GCM10009547_20010</name>
</gene>
<protein>
    <submittedName>
        <fullName evidence="1">Uncharacterized protein</fullName>
    </submittedName>
</protein>
<comment type="caution">
    <text evidence="1">The sequence shown here is derived from an EMBL/GenBank/DDBJ whole genome shotgun (WGS) entry which is preliminary data.</text>
</comment>
<dbReference type="EMBL" id="BAAAHE010000014">
    <property type="protein sequence ID" value="GAA0617720.1"/>
    <property type="molecule type" value="Genomic_DNA"/>
</dbReference>
<accession>A0ABN1GRY2</accession>
<evidence type="ECO:0000313" key="1">
    <source>
        <dbReference type="EMBL" id="GAA0617720.1"/>
    </source>
</evidence>
<reference evidence="1 2" key="1">
    <citation type="journal article" date="2019" name="Int. J. Syst. Evol. Microbiol.">
        <title>The Global Catalogue of Microorganisms (GCM) 10K type strain sequencing project: providing services to taxonomists for standard genome sequencing and annotation.</title>
        <authorList>
            <consortium name="The Broad Institute Genomics Platform"/>
            <consortium name="The Broad Institute Genome Sequencing Center for Infectious Disease"/>
            <person name="Wu L."/>
            <person name="Ma J."/>
        </authorList>
    </citation>
    <scope>NUCLEOTIDE SEQUENCE [LARGE SCALE GENOMIC DNA]</scope>
    <source>
        <strain evidence="1 2">JCM 10671</strain>
    </source>
</reference>
<organism evidence="1 2">
    <name type="scientific">Sporichthya brevicatena</name>
    <dbReference type="NCBI Taxonomy" id="171442"/>
    <lineage>
        <taxon>Bacteria</taxon>
        <taxon>Bacillati</taxon>
        <taxon>Actinomycetota</taxon>
        <taxon>Actinomycetes</taxon>
        <taxon>Sporichthyales</taxon>
        <taxon>Sporichthyaceae</taxon>
        <taxon>Sporichthya</taxon>
    </lineage>
</organism>
<evidence type="ECO:0000313" key="2">
    <source>
        <dbReference type="Proteomes" id="UP001500957"/>
    </source>
</evidence>
<keyword evidence="2" id="KW-1185">Reference proteome</keyword>
<sequence length="103" mass="10366">MRAAIGQTLTSTVDATTVVVVRWPDADVDLTCGGAPMVDPKGPDAGATAELDPAQSAGTQLGKRYVVDGLDLELLCTKAGTGTLAANGTALEIKTAKPLPASD</sequence>
<name>A0ABN1GRY2_9ACTN</name>
<dbReference type="Proteomes" id="UP001500957">
    <property type="component" value="Unassembled WGS sequence"/>
</dbReference>
<dbReference type="RefSeq" id="WP_344604198.1">
    <property type="nucleotide sequence ID" value="NZ_BAAAHE010000014.1"/>
</dbReference>